<evidence type="ECO:0000313" key="1">
    <source>
        <dbReference type="EMBL" id="QGG80275.1"/>
    </source>
</evidence>
<reference evidence="1 2" key="1">
    <citation type="submission" date="2019-11" db="EMBL/GenBank/DDBJ databases">
        <authorList>
            <person name="Khan S.A."/>
            <person name="Jeon C.O."/>
            <person name="Chun B.H."/>
        </authorList>
    </citation>
    <scope>NUCLEOTIDE SEQUENCE [LARGE SCALE GENOMIC DNA]</scope>
    <source>
        <strain evidence="1 2">IMCC 1097</strain>
    </source>
</reference>
<sequence length="70" mass="7924">MPVSNSIVERVVFKECNELATLGYDPNKTLLSHCVMRLGSADEVEAALVRWRERSGDFSHATMRGRNLCR</sequence>
<evidence type="ECO:0000313" key="2">
    <source>
        <dbReference type="Proteomes" id="UP000388235"/>
    </source>
</evidence>
<dbReference type="Proteomes" id="UP000388235">
    <property type="component" value="Chromosome"/>
</dbReference>
<organism evidence="1 2">
    <name type="scientific">Litorivicinus lipolyticus</name>
    <dbReference type="NCBI Taxonomy" id="418701"/>
    <lineage>
        <taxon>Bacteria</taxon>
        <taxon>Pseudomonadati</taxon>
        <taxon>Pseudomonadota</taxon>
        <taxon>Gammaproteobacteria</taxon>
        <taxon>Oceanospirillales</taxon>
        <taxon>Litorivicinaceae</taxon>
        <taxon>Litorivicinus</taxon>
    </lineage>
</organism>
<protein>
    <submittedName>
        <fullName evidence="1">Uncharacterized protein</fullName>
    </submittedName>
</protein>
<accession>A0A5Q2QGX6</accession>
<keyword evidence="2" id="KW-1185">Reference proteome</keyword>
<dbReference type="RefSeq" id="WP_153713779.1">
    <property type="nucleotide sequence ID" value="NZ_CP045871.1"/>
</dbReference>
<proteinExistence type="predicted"/>
<dbReference type="EMBL" id="CP045871">
    <property type="protein sequence ID" value="QGG80275.1"/>
    <property type="molecule type" value="Genomic_DNA"/>
</dbReference>
<dbReference type="AlphaFoldDB" id="A0A5Q2QGX6"/>
<name>A0A5Q2QGX6_9GAMM</name>
<dbReference type="KEGG" id="llp:GH975_06680"/>
<gene>
    <name evidence="1" type="ORF">GH975_06680</name>
</gene>